<accession>H6L6D2</accession>
<sequence>MIRTAEFYGLKKIYIYDQNDLLLPPGKSKFARAEMEKMARVWTAGAIEHIEVIPILDVADFLANYPGRKMATWVDPSAKMLHEVQFEAQDLLIVGNEKTGLPEDIAPLIDQKIYIQGHGQTSCLNVAVSFGILMQTASTQLLASK</sequence>
<dbReference type="InterPro" id="IPR001537">
    <property type="entry name" value="SpoU_MeTrfase"/>
</dbReference>
<dbReference type="HOGENOM" id="CLU_1785545_0_0_10"/>
<evidence type="ECO:0000313" key="5">
    <source>
        <dbReference type="Proteomes" id="UP000007519"/>
    </source>
</evidence>
<dbReference type="GO" id="GO:0005829">
    <property type="term" value="C:cytosol"/>
    <property type="evidence" value="ECO:0007669"/>
    <property type="project" value="TreeGrafter"/>
</dbReference>
<keyword evidence="5" id="KW-1185">Reference proteome</keyword>
<dbReference type="GO" id="GO:0003723">
    <property type="term" value="F:RNA binding"/>
    <property type="evidence" value="ECO:0007669"/>
    <property type="project" value="InterPro"/>
</dbReference>
<reference evidence="4 5" key="1">
    <citation type="journal article" date="2012" name="Stand. Genomic Sci.">
        <title>Complete genome sequencing and analysis of Saprospira grandis str. Lewin, a predatory marine bacterium.</title>
        <authorList>
            <person name="Saw J.H."/>
            <person name="Yuryev A."/>
            <person name="Kanbe M."/>
            <person name="Hou S."/>
            <person name="Young A.G."/>
            <person name="Aizawa S."/>
            <person name="Alam M."/>
        </authorList>
    </citation>
    <scope>NUCLEOTIDE SEQUENCE [LARGE SCALE GENOMIC DNA]</scope>
    <source>
        <strain evidence="4 5">Lewin</strain>
    </source>
</reference>
<dbReference type="PANTHER" id="PTHR46429:SF2">
    <property type="entry name" value="TRNA_RRNA METHYLTRANSFERASE"/>
    <property type="match status" value="1"/>
</dbReference>
<protein>
    <submittedName>
        <fullName evidence="4">rRNA methylase</fullName>
    </submittedName>
</protein>
<dbReference type="AlphaFoldDB" id="H6L6D2"/>
<dbReference type="InterPro" id="IPR029026">
    <property type="entry name" value="tRNA_m1G_MTases_N"/>
</dbReference>
<evidence type="ECO:0000259" key="3">
    <source>
        <dbReference type="Pfam" id="PF00588"/>
    </source>
</evidence>
<evidence type="ECO:0000313" key="4">
    <source>
        <dbReference type="EMBL" id="AFC24074.1"/>
    </source>
</evidence>
<name>H6L6D2_SAPGL</name>
<gene>
    <name evidence="4" type="ordered locus">SGRA_1339</name>
</gene>
<evidence type="ECO:0000256" key="1">
    <source>
        <dbReference type="ARBA" id="ARBA00022603"/>
    </source>
</evidence>
<keyword evidence="2" id="KW-0808">Transferase</keyword>
<feature type="domain" description="tRNA/rRNA methyltransferase SpoU type" evidence="3">
    <location>
        <begin position="2"/>
        <end position="134"/>
    </location>
</feature>
<dbReference type="SUPFAM" id="SSF75217">
    <property type="entry name" value="alpha/beta knot"/>
    <property type="match status" value="1"/>
</dbReference>
<dbReference type="KEGG" id="sgn:SGRA_1339"/>
<dbReference type="GO" id="GO:0006396">
    <property type="term" value="P:RNA processing"/>
    <property type="evidence" value="ECO:0007669"/>
    <property type="project" value="InterPro"/>
</dbReference>
<dbReference type="EMBL" id="CP002831">
    <property type="protein sequence ID" value="AFC24074.1"/>
    <property type="molecule type" value="Genomic_DNA"/>
</dbReference>
<dbReference type="Gene3D" id="3.40.1280.10">
    <property type="match status" value="1"/>
</dbReference>
<dbReference type="Proteomes" id="UP000007519">
    <property type="component" value="Chromosome"/>
</dbReference>
<dbReference type="InterPro" id="IPR029028">
    <property type="entry name" value="Alpha/beta_knot_MTases"/>
</dbReference>
<dbReference type="STRING" id="984262.SGRA_1339"/>
<evidence type="ECO:0000256" key="2">
    <source>
        <dbReference type="ARBA" id="ARBA00022679"/>
    </source>
</evidence>
<dbReference type="PANTHER" id="PTHR46429">
    <property type="entry name" value="23S RRNA (GUANOSINE-2'-O-)-METHYLTRANSFERASE RLMB"/>
    <property type="match status" value="1"/>
</dbReference>
<keyword evidence="1 4" id="KW-0489">Methyltransferase</keyword>
<dbReference type="InterPro" id="IPR004441">
    <property type="entry name" value="rRNA_MeTrfase_TrmH"/>
</dbReference>
<organism evidence="4 5">
    <name type="scientific">Saprospira grandis (strain Lewin)</name>
    <dbReference type="NCBI Taxonomy" id="984262"/>
    <lineage>
        <taxon>Bacteria</taxon>
        <taxon>Pseudomonadati</taxon>
        <taxon>Bacteroidota</taxon>
        <taxon>Saprospiria</taxon>
        <taxon>Saprospirales</taxon>
        <taxon>Saprospiraceae</taxon>
        <taxon>Saprospira</taxon>
    </lineage>
</organism>
<dbReference type="eggNOG" id="COG0566">
    <property type="taxonomic scope" value="Bacteria"/>
</dbReference>
<dbReference type="GO" id="GO:0008173">
    <property type="term" value="F:RNA methyltransferase activity"/>
    <property type="evidence" value="ECO:0007669"/>
    <property type="project" value="InterPro"/>
</dbReference>
<dbReference type="Pfam" id="PF00588">
    <property type="entry name" value="SpoU_methylase"/>
    <property type="match status" value="1"/>
</dbReference>
<proteinExistence type="predicted"/>
<dbReference type="GO" id="GO:0032259">
    <property type="term" value="P:methylation"/>
    <property type="evidence" value="ECO:0007669"/>
    <property type="project" value="UniProtKB-KW"/>
</dbReference>